<accession>A0A231HBM9</accession>
<feature type="chain" id="PRO_5038727836" description="beta-N-acetylhexosaminidase" evidence="7">
    <location>
        <begin position="18"/>
        <end position="392"/>
    </location>
</feature>
<dbReference type="GO" id="GO:0004563">
    <property type="term" value="F:beta-N-acetylhexosaminidase activity"/>
    <property type="evidence" value="ECO:0007669"/>
    <property type="project" value="UniProtKB-EC"/>
</dbReference>
<evidence type="ECO:0000256" key="2">
    <source>
        <dbReference type="ARBA" id="ARBA00005336"/>
    </source>
</evidence>
<sequence>MRNVAGIVLAVAAVALAGCSGGGGSSSTTTTGPSAAPGTTNAAGGTAATTTTGNQQDCAAGYLAQFTTRQKLAQLLTVGVKNAADAEQVVRGEQVGGIFVGSWTDQSMLSGQGLDQVKAAARTPLMVTIDEEGGRVSRLQNLIGQAPSARVAAQTMTADEYYQQSLTRGQAMKKLGLTVDFAPDVDVSEEPDDAVIGDRSYSQDPQVVTEYAGAYIRAMHDAGVGAVMKHFPGHGHGSGDSHTGAVRTPPLDQMQQVDLVPFRNLIDSGAAVMVGHLDVPGLTSPNVPASISPEAMALLRQGTGYNAAPYDGPIFTDDLSGMAAITARMGIADAVAAALEAGADDALWISTDAVSSVLDRLEQEVRDGKLPMKQVDDSVLRVAKYKGIQLPC</sequence>
<dbReference type="PANTHER" id="PTHR30480:SF13">
    <property type="entry name" value="BETA-HEXOSAMINIDASE"/>
    <property type="match status" value="1"/>
</dbReference>
<dbReference type="SUPFAM" id="SSF51445">
    <property type="entry name" value="(Trans)glycosidases"/>
    <property type="match status" value="1"/>
</dbReference>
<evidence type="ECO:0000256" key="6">
    <source>
        <dbReference type="SAM" id="MobiDB-lite"/>
    </source>
</evidence>
<evidence type="ECO:0000256" key="3">
    <source>
        <dbReference type="ARBA" id="ARBA00012663"/>
    </source>
</evidence>
<dbReference type="Pfam" id="PF00933">
    <property type="entry name" value="Glyco_hydro_3"/>
    <property type="match status" value="1"/>
</dbReference>
<evidence type="ECO:0000256" key="7">
    <source>
        <dbReference type="SAM" id="SignalP"/>
    </source>
</evidence>
<reference evidence="9 10" key="1">
    <citation type="submission" date="2017-07" db="EMBL/GenBank/DDBJ databases">
        <title>First draft Genome Sequence of Nocardia cerradoensis isolated from human infection.</title>
        <authorList>
            <person name="Carrasco G."/>
        </authorList>
    </citation>
    <scope>NUCLEOTIDE SEQUENCE [LARGE SCALE GENOMIC DNA]</scope>
    <source>
        <strain evidence="9 10">CNM20130759</strain>
    </source>
</reference>
<feature type="signal peptide" evidence="7">
    <location>
        <begin position="1"/>
        <end position="17"/>
    </location>
</feature>
<evidence type="ECO:0000313" key="10">
    <source>
        <dbReference type="Proteomes" id="UP000215506"/>
    </source>
</evidence>
<comment type="caution">
    <text evidence="9">The sequence shown here is derived from an EMBL/GenBank/DDBJ whole genome shotgun (WGS) entry which is preliminary data.</text>
</comment>
<dbReference type="InterPro" id="IPR050226">
    <property type="entry name" value="NagZ_Beta-hexosaminidase"/>
</dbReference>
<organism evidence="9 10">
    <name type="scientific">Nocardia cerradoensis</name>
    <dbReference type="NCBI Taxonomy" id="85688"/>
    <lineage>
        <taxon>Bacteria</taxon>
        <taxon>Bacillati</taxon>
        <taxon>Actinomycetota</taxon>
        <taxon>Actinomycetes</taxon>
        <taxon>Mycobacteriales</taxon>
        <taxon>Nocardiaceae</taxon>
        <taxon>Nocardia</taxon>
    </lineage>
</organism>
<comment type="catalytic activity">
    <reaction evidence="1">
        <text>Hydrolysis of terminal non-reducing N-acetyl-D-hexosamine residues in N-acetyl-beta-D-hexosaminides.</text>
        <dbReference type="EC" id="3.2.1.52"/>
    </reaction>
</comment>
<dbReference type="InterPro" id="IPR017853">
    <property type="entry name" value="GH"/>
</dbReference>
<proteinExistence type="inferred from homology"/>
<dbReference type="InterPro" id="IPR001764">
    <property type="entry name" value="Glyco_hydro_3_N"/>
</dbReference>
<dbReference type="InterPro" id="IPR036962">
    <property type="entry name" value="Glyco_hydro_3_N_sf"/>
</dbReference>
<keyword evidence="10" id="KW-1185">Reference proteome</keyword>
<dbReference type="Gene3D" id="3.20.20.300">
    <property type="entry name" value="Glycoside hydrolase, family 3, N-terminal domain"/>
    <property type="match status" value="1"/>
</dbReference>
<evidence type="ECO:0000256" key="5">
    <source>
        <dbReference type="ARBA" id="ARBA00023295"/>
    </source>
</evidence>
<dbReference type="AlphaFoldDB" id="A0A231HBM9"/>
<dbReference type="EC" id="3.2.1.52" evidence="3"/>
<keyword evidence="5 9" id="KW-0326">Glycosidase</keyword>
<name>A0A231HBM9_9NOCA</name>
<dbReference type="PROSITE" id="PS51257">
    <property type="entry name" value="PROKAR_LIPOPROTEIN"/>
    <property type="match status" value="1"/>
</dbReference>
<dbReference type="GO" id="GO:0005975">
    <property type="term" value="P:carbohydrate metabolic process"/>
    <property type="evidence" value="ECO:0007669"/>
    <property type="project" value="InterPro"/>
</dbReference>
<comment type="similarity">
    <text evidence="2">Belongs to the glycosyl hydrolase 3 family.</text>
</comment>
<feature type="compositionally biased region" description="Low complexity" evidence="6">
    <location>
        <begin position="26"/>
        <end position="49"/>
    </location>
</feature>
<feature type="domain" description="Glycoside hydrolase family 3 N-terminal" evidence="8">
    <location>
        <begin position="67"/>
        <end position="384"/>
    </location>
</feature>
<evidence type="ECO:0000313" key="9">
    <source>
        <dbReference type="EMBL" id="OXR46229.1"/>
    </source>
</evidence>
<evidence type="ECO:0000256" key="1">
    <source>
        <dbReference type="ARBA" id="ARBA00001231"/>
    </source>
</evidence>
<dbReference type="EMBL" id="NGAF01000002">
    <property type="protein sequence ID" value="OXR46229.1"/>
    <property type="molecule type" value="Genomic_DNA"/>
</dbReference>
<gene>
    <name evidence="9" type="primary">nagZ_1</name>
    <name evidence="9" type="ORF">B7C42_01195</name>
</gene>
<dbReference type="RefSeq" id="WP_094024617.1">
    <property type="nucleotide sequence ID" value="NZ_NGAF01000002.1"/>
</dbReference>
<evidence type="ECO:0000259" key="8">
    <source>
        <dbReference type="Pfam" id="PF00933"/>
    </source>
</evidence>
<dbReference type="Proteomes" id="UP000215506">
    <property type="component" value="Unassembled WGS sequence"/>
</dbReference>
<keyword evidence="7" id="KW-0732">Signal</keyword>
<dbReference type="PANTHER" id="PTHR30480">
    <property type="entry name" value="BETA-HEXOSAMINIDASE-RELATED"/>
    <property type="match status" value="1"/>
</dbReference>
<evidence type="ECO:0000256" key="4">
    <source>
        <dbReference type="ARBA" id="ARBA00022801"/>
    </source>
</evidence>
<protein>
    <recommendedName>
        <fullName evidence="3">beta-N-acetylhexosaminidase</fullName>
        <ecNumber evidence="3">3.2.1.52</ecNumber>
    </recommendedName>
</protein>
<keyword evidence="4 9" id="KW-0378">Hydrolase</keyword>
<dbReference type="GO" id="GO:0009254">
    <property type="term" value="P:peptidoglycan turnover"/>
    <property type="evidence" value="ECO:0007669"/>
    <property type="project" value="TreeGrafter"/>
</dbReference>
<feature type="region of interest" description="Disordered" evidence="6">
    <location>
        <begin position="23"/>
        <end position="49"/>
    </location>
</feature>